<gene>
    <name evidence="4" type="ORF">SAMN05518684_10285</name>
</gene>
<evidence type="ECO:0000313" key="4">
    <source>
        <dbReference type="EMBL" id="SER56734.1"/>
    </source>
</evidence>
<dbReference type="EMBL" id="FOGT01000002">
    <property type="protein sequence ID" value="SER56734.1"/>
    <property type="molecule type" value="Genomic_DNA"/>
</dbReference>
<dbReference type="AlphaFoldDB" id="A0A1H9Q8G6"/>
<name>A0A1H9Q8G6_9BACI</name>
<dbReference type="RefSeq" id="WP_093047426.1">
    <property type="nucleotide sequence ID" value="NZ_FOGT01000002.1"/>
</dbReference>
<protein>
    <submittedName>
        <fullName evidence="4">Uncharacterized damage-inducible protein DinB (Forms a four-helix bundle)</fullName>
    </submittedName>
</protein>
<dbReference type="GO" id="GO:0046872">
    <property type="term" value="F:metal ion binding"/>
    <property type="evidence" value="ECO:0007669"/>
    <property type="project" value="UniProtKB-KW"/>
</dbReference>
<feature type="binding site" evidence="3">
    <location>
        <position position="125"/>
    </location>
    <ligand>
        <name>a divalent metal cation</name>
        <dbReference type="ChEBI" id="CHEBI:60240"/>
    </ligand>
</feature>
<dbReference type="Proteomes" id="UP000198571">
    <property type="component" value="Unassembled WGS sequence"/>
</dbReference>
<dbReference type="Gene3D" id="1.20.120.450">
    <property type="entry name" value="dinb family like domain"/>
    <property type="match status" value="1"/>
</dbReference>
<evidence type="ECO:0000256" key="1">
    <source>
        <dbReference type="ARBA" id="ARBA00008635"/>
    </source>
</evidence>
<feature type="binding site" evidence="3">
    <location>
        <position position="47"/>
    </location>
    <ligand>
        <name>a divalent metal cation</name>
        <dbReference type="ChEBI" id="CHEBI:60240"/>
    </ligand>
</feature>
<accession>A0A1H9Q8G6</accession>
<dbReference type="InterPro" id="IPR007837">
    <property type="entry name" value="DinB"/>
</dbReference>
<evidence type="ECO:0000256" key="2">
    <source>
        <dbReference type="ARBA" id="ARBA00022723"/>
    </source>
</evidence>
<feature type="binding site" evidence="3">
    <location>
        <position position="129"/>
    </location>
    <ligand>
        <name>a divalent metal cation</name>
        <dbReference type="ChEBI" id="CHEBI:60240"/>
    </ligand>
</feature>
<organism evidence="4 5">
    <name type="scientific">Salipaludibacillus aurantiacus</name>
    <dbReference type="NCBI Taxonomy" id="1601833"/>
    <lineage>
        <taxon>Bacteria</taxon>
        <taxon>Bacillati</taxon>
        <taxon>Bacillota</taxon>
        <taxon>Bacilli</taxon>
        <taxon>Bacillales</taxon>
        <taxon>Bacillaceae</taxon>
    </lineage>
</organism>
<dbReference type="InterPro" id="IPR034660">
    <property type="entry name" value="DinB/YfiT-like"/>
</dbReference>
<evidence type="ECO:0000313" key="5">
    <source>
        <dbReference type="Proteomes" id="UP000198571"/>
    </source>
</evidence>
<dbReference type="OrthoDB" id="119432at2"/>
<keyword evidence="5" id="KW-1185">Reference proteome</keyword>
<keyword evidence="2 3" id="KW-0479">Metal-binding</keyword>
<proteinExistence type="inferred from homology"/>
<sequence>MSKSASLKNYFLSHRKVTNELIDKIEPQHFDYKPAPTSMSAKELVIHMLTTFHMFAASAAKQAPEPIHQTSEEDDLRKLADKYTDEAVKLIESLSDDSMNNMIDLTDIIGSTLPAEKVLEIAVVHEIHHKGNLFVYVREMGHTDLPLFIKT</sequence>
<dbReference type="Pfam" id="PF05163">
    <property type="entry name" value="DinB"/>
    <property type="match status" value="1"/>
</dbReference>
<comment type="similarity">
    <text evidence="1">Belongs to the DinB family.</text>
</comment>
<evidence type="ECO:0000256" key="3">
    <source>
        <dbReference type="PIRSR" id="PIRSR607837-1"/>
    </source>
</evidence>
<dbReference type="SUPFAM" id="SSF109854">
    <property type="entry name" value="DinB/YfiT-like putative metalloenzymes"/>
    <property type="match status" value="1"/>
</dbReference>
<reference evidence="5" key="1">
    <citation type="submission" date="2016-10" db="EMBL/GenBank/DDBJ databases">
        <authorList>
            <person name="Varghese N."/>
            <person name="Submissions S."/>
        </authorList>
    </citation>
    <scope>NUCLEOTIDE SEQUENCE [LARGE SCALE GENOMIC DNA]</scope>
    <source>
        <strain evidence="5">S9</strain>
    </source>
</reference>